<dbReference type="Proteomes" id="UP000437862">
    <property type="component" value="Chromosome"/>
</dbReference>
<evidence type="ECO:0000313" key="2">
    <source>
        <dbReference type="Proteomes" id="UP000437862"/>
    </source>
</evidence>
<keyword evidence="2" id="KW-1185">Reference proteome</keyword>
<accession>A0ABX6FX27</accession>
<reference evidence="1 2" key="1">
    <citation type="submission" date="2019-12" db="EMBL/GenBank/DDBJ databases">
        <title>Draft Genome Sequences of Six Type Strains of the Genus Massilia.</title>
        <authorList>
            <person name="Miess H."/>
            <person name="Frediansyah A."/>
            <person name="Goeker M."/>
            <person name="Gross H."/>
        </authorList>
    </citation>
    <scope>NUCLEOTIDE SEQUENCE [LARGE SCALE GENOMIC DNA]</scope>
    <source>
        <strain evidence="1 2">DSM 26639</strain>
    </source>
</reference>
<dbReference type="RefSeq" id="WP_145879235.1">
    <property type="nucleotide sequence ID" value="NZ_CP046904.1"/>
</dbReference>
<gene>
    <name evidence="1" type="ORF">GO485_25510</name>
</gene>
<evidence type="ECO:0000313" key="1">
    <source>
        <dbReference type="EMBL" id="QGZ42071.1"/>
    </source>
</evidence>
<sequence>MDERLRSCDAALVLRAANEMLDDPATLGDPARLFPAAIGVRTAGDKEQAGFLYLLARLRASRQALLEQGDAAQVVSVMTMTAAPLILPELAADPALARRVVDRVLAWDKARPDPFRERALARGGEAAANIAKLEASLAGLPDQVGTRLSPDTLRTRLAQAEQEVARIRHSQCQAGTLDAADLAAARSRIERDAAQLAAKHPLVQRQVDGPVRTVRVGATELGPSQLPRRLTLVVEGNSGKRTYAEVDVAPVVDAQRRFESARVALACVTGQWLGQREALKDVCVSDPQAVKPAEGER</sequence>
<organism evidence="1 2">
    <name type="scientific">Pseudoduganella flava</name>
    <dbReference type="NCBI Taxonomy" id="871742"/>
    <lineage>
        <taxon>Bacteria</taxon>
        <taxon>Pseudomonadati</taxon>
        <taxon>Pseudomonadota</taxon>
        <taxon>Betaproteobacteria</taxon>
        <taxon>Burkholderiales</taxon>
        <taxon>Oxalobacteraceae</taxon>
        <taxon>Telluria group</taxon>
        <taxon>Pseudoduganella</taxon>
    </lineage>
</organism>
<protein>
    <submittedName>
        <fullName evidence="1">Uncharacterized protein</fullName>
    </submittedName>
</protein>
<proteinExistence type="predicted"/>
<dbReference type="EMBL" id="CP046904">
    <property type="protein sequence ID" value="QGZ42071.1"/>
    <property type="molecule type" value="Genomic_DNA"/>
</dbReference>
<name>A0ABX6FX27_9BURK</name>